<evidence type="ECO:0000256" key="5">
    <source>
        <dbReference type="SAM" id="Phobius"/>
    </source>
</evidence>
<dbReference type="Gene3D" id="3.10.580.10">
    <property type="entry name" value="CBS-domain"/>
    <property type="match status" value="1"/>
</dbReference>
<feature type="transmembrane region" description="Helical" evidence="5">
    <location>
        <begin position="55"/>
        <end position="74"/>
    </location>
</feature>
<keyword evidence="4 5" id="KW-0472">Membrane</keyword>
<dbReference type="Pfam" id="PF00999">
    <property type="entry name" value="Na_H_Exchanger"/>
    <property type="match status" value="1"/>
</dbReference>
<feature type="transmembrane region" description="Helical" evidence="5">
    <location>
        <begin position="86"/>
        <end position="106"/>
    </location>
</feature>
<dbReference type="PANTHER" id="PTHR43021">
    <property type="entry name" value="NA(+)/H(+) ANTIPORTER-RELATED"/>
    <property type="match status" value="1"/>
</dbReference>
<feature type="transmembrane region" description="Helical" evidence="5">
    <location>
        <begin position="191"/>
        <end position="211"/>
    </location>
</feature>
<feature type="transmembrane region" description="Helical" evidence="5">
    <location>
        <begin position="112"/>
        <end position="135"/>
    </location>
</feature>
<dbReference type="InterPro" id="IPR000644">
    <property type="entry name" value="CBS_dom"/>
</dbReference>
<keyword evidence="2 5" id="KW-0812">Transmembrane</keyword>
<dbReference type="InterPro" id="IPR038770">
    <property type="entry name" value="Na+/solute_symporter_sf"/>
</dbReference>
<feature type="transmembrane region" description="Helical" evidence="5">
    <location>
        <begin position="273"/>
        <end position="304"/>
    </location>
</feature>
<feature type="domain" description="CBS" evidence="6">
    <location>
        <begin position="415"/>
        <end position="472"/>
    </location>
</feature>
<organism evidence="7">
    <name type="scientific">hydrothermal vent metagenome</name>
    <dbReference type="NCBI Taxonomy" id="652676"/>
    <lineage>
        <taxon>unclassified sequences</taxon>
        <taxon>metagenomes</taxon>
        <taxon>ecological metagenomes</taxon>
    </lineage>
</organism>
<dbReference type="Pfam" id="PF00571">
    <property type="entry name" value="CBS"/>
    <property type="match status" value="2"/>
</dbReference>
<sequence length="545" mass="59941">MGILFLLGLTIFCGTLGGKVCQQFKIPQVTGYILVGLLLGRTVFGLWTPDLIDSFSPFVNLALGIIGFMIGSELKIDMFRKRGKSIYSILFCEVFVTFSVVAFFVTLVTQKLYFGILFGALASATAPAATVDVLWENKTRGPLTTTLLAIVALDDVLALILYGFASVIAKTLITQQHFSLLHSITDPFKEIGLAVVVGLVGGYILYWLIFFIKDRERILPFSLGVIMLTIGLSVYFHVDLILSSMILGFTLTNVAPIESKETFEAIKRFSTPIYVVFFVLVGARLDFGIFLGTGIGLIALVYVLSRTFGKMSGSVLGGFIGEAHESVTKYLGLCLFSQAGVAIGMAISIYQNLSKLGPEGAEIGSTIVNVIVATTFIVQIIGPLCVRFAVSKAKEIGRDVTEEDIIDGHKVSDVIEKNVPIIREDEQLDRMVERVKKSESCDFCVVDQKGKLLGNISIGDLRDILLEQELELNTLILSRDIAVPASRVIGADKPLKEAIEIFRRKELDFLPVVEDEKTRKLVGLIHYKEVMADIQKELLRRRDGV</sequence>
<accession>A0A3B0W242</accession>
<dbReference type="EMBL" id="UOFC01000279">
    <property type="protein sequence ID" value="VAW49371.1"/>
    <property type="molecule type" value="Genomic_DNA"/>
</dbReference>
<feature type="transmembrane region" description="Helical" evidence="5">
    <location>
        <begin position="147"/>
        <end position="171"/>
    </location>
</feature>
<name>A0A3B0W242_9ZZZZ</name>
<feature type="transmembrane region" description="Helical" evidence="5">
    <location>
        <begin position="218"/>
        <end position="238"/>
    </location>
</feature>
<proteinExistence type="predicted"/>
<evidence type="ECO:0000256" key="3">
    <source>
        <dbReference type="ARBA" id="ARBA00022989"/>
    </source>
</evidence>
<dbReference type="AlphaFoldDB" id="A0A3B0W242"/>
<feature type="domain" description="CBS" evidence="6">
    <location>
        <begin position="482"/>
        <end position="540"/>
    </location>
</feature>
<dbReference type="InterPro" id="IPR006153">
    <property type="entry name" value="Cation/H_exchanger_TM"/>
</dbReference>
<gene>
    <name evidence="7" type="ORF">MNBD_GAMMA03-1693</name>
</gene>
<dbReference type="GO" id="GO:1902600">
    <property type="term" value="P:proton transmembrane transport"/>
    <property type="evidence" value="ECO:0007669"/>
    <property type="project" value="InterPro"/>
</dbReference>
<protein>
    <recommendedName>
        <fullName evidence="6">CBS domain-containing protein</fullName>
    </recommendedName>
</protein>
<evidence type="ECO:0000313" key="7">
    <source>
        <dbReference type="EMBL" id="VAW49371.1"/>
    </source>
</evidence>
<dbReference type="SMART" id="SM00116">
    <property type="entry name" value="CBS"/>
    <property type="match status" value="2"/>
</dbReference>
<dbReference type="GO" id="GO:0015297">
    <property type="term" value="F:antiporter activity"/>
    <property type="evidence" value="ECO:0007669"/>
    <property type="project" value="InterPro"/>
</dbReference>
<keyword evidence="3 5" id="KW-1133">Transmembrane helix</keyword>
<evidence type="ECO:0000256" key="2">
    <source>
        <dbReference type="ARBA" id="ARBA00022692"/>
    </source>
</evidence>
<evidence type="ECO:0000259" key="6">
    <source>
        <dbReference type="PROSITE" id="PS51371"/>
    </source>
</evidence>
<feature type="transmembrane region" description="Helical" evidence="5">
    <location>
        <begin position="370"/>
        <end position="390"/>
    </location>
</feature>
<evidence type="ECO:0000256" key="4">
    <source>
        <dbReference type="ARBA" id="ARBA00023136"/>
    </source>
</evidence>
<dbReference type="InterPro" id="IPR046342">
    <property type="entry name" value="CBS_dom_sf"/>
</dbReference>
<dbReference type="SUPFAM" id="SSF54631">
    <property type="entry name" value="CBS-domain pair"/>
    <property type="match status" value="1"/>
</dbReference>
<reference evidence="7" key="1">
    <citation type="submission" date="2018-06" db="EMBL/GenBank/DDBJ databases">
        <authorList>
            <person name="Zhirakovskaya E."/>
        </authorList>
    </citation>
    <scope>NUCLEOTIDE SEQUENCE</scope>
</reference>
<dbReference type="PANTHER" id="PTHR43021:SF2">
    <property type="entry name" value="CATION_H+ EXCHANGER DOMAIN-CONTAINING PROTEIN"/>
    <property type="match status" value="1"/>
</dbReference>
<dbReference type="PROSITE" id="PS51371">
    <property type="entry name" value="CBS"/>
    <property type="match status" value="2"/>
</dbReference>
<comment type="subcellular location">
    <subcellularLocation>
        <location evidence="1">Membrane</location>
        <topology evidence="1">Multi-pass membrane protein</topology>
    </subcellularLocation>
</comment>
<dbReference type="GO" id="GO:0016020">
    <property type="term" value="C:membrane"/>
    <property type="evidence" value="ECO:0007669"/>
    <property type="project" value="UniProtKB-SubCell"/>
</dbReference>
<feature type="transmembrane region" description="Helical" evidence="5">
    <location>
        <begin position="330"/>
        <end position="350"/>
    </location>
</feature>
<dbReference type="Gene3D" id="1.20.1530.20">
    <property type="match status" value="1"/>
</dbReference>
<evidence type="ECO:0000256" key="1">
    <source>
        <dbReference type="ARBA" id="ARBA00004141"/>
    </source>
</evidence>